<reference evidence="1" key="1">
    <citation type="submission" date="2022-03" db="EMBL/GenBank/DDBJ databases">
        <authorList>
            <person name="Legras J.-L."/>
            <person name="Devillers H."/>
            <person name="Grondin C."/>
        </authorList>
    </citation>
    <scope>NUCLEOTIDE SEQUENCE</scope>
    <source>
        <strain evidence="1">CLIB 1423</strain>
    </source>
</reference>
<gene>
    <name evidence="1" type="ORF">CLIB1423_26S00870</name>
</gene>
<keyword evidence="2" id="KW-1185">Reference proteome</keyword>
<comment type="caution">
    <text evidence="1">The sequence shown here is derived from an EMBL/GenBank/DDBJ whole genome shotgun (WGS) entry which is preliminary data.</text>
</comment>
<dbReference type="Proteomes" id="UP000837801">
    <property type="component" value="Unassembled WGS sequence"/>
</dbReference>
<dbReference type="EMBL" id="CAKXYY010000026">
    <property type="protein sequence ID" value="CAH2355441.1"/>
    <property type="molecule type" value="Genomic_DNA"/>
</dbReference>
<proteinExistence type="predicted"/>
<organism evidence="1 2">
    <name type="scientific">[Candida] railenensis</name>
    <dbReference type="NCBI Taxonomy" id="45579"/>
    <lineage>
        <taxon>Eukaryota</taxon>
        <taxon>Fungi</taxon>
        <taxon>Dikarya</taxon>
        <taxon>Ascomycota</taxon>
        <taxon>Saccharomycotina</taxon>
        <taxon>Pichiomycetes</taxon>
        <taxon>Debaryomycetaceae</taxon>
        <taxon>Kurtzmaniella</taxon>
    </lineage>
</organism>
<dbReference type="AlphaFoldDB" id="A0A9P0W1A8"/>
<evidence type="ECO:0000313" key="2">
    <source>
        <dbReference type="Proteomes" id="UP000837801"/>
    </source>
</evidence>
<sequence>MGNSVSDAVIKGILKIWYFNIILYNPCYYRCISFYINCKSYCANAINFEICNFCSNFRNSHILPREFIESFSCMVYSHQMSNPKLNCEYIILSILQQMEREILQLTNLQYYFFIRSSFLLQRLQYII</sequence>
<accession>A0A9P0W1A8</accession>
<name>A0A9P0W1A8_9ASCO</name>
<protein>
    <submittedName>
        <fullName evidence="1">Uncharacterized protein</fullName>
    </submittedName>
</protein>
<evidence type="ECO:0000313" key="1">
    <source>
        <dbReference type="EMBL" id="CAH2355441.1"/>
    </source>
</evidence>